<dbReference type="GeneID" id="70238582"/>
<accession>A0A9P8NXV4</accession>
<organism evidence="2 3">
    <name type="scientific">Ogataea philodendri</name>
    <dbReference type="NCBI Taxonomy" id="1378263"/>
    <lineage>
        <taxon>Eukaryota</taxon>
        <taxon>Fungi</taxon>
        <taxon>Dikarya</taxon>
        <taxon>Ascomycota</taxon>
        <taxon>Saccharomycotina</taxon>
        <taxon>Pichiomycetes</taxon>
        <taxon>Pichiales</taxon>
        <taxon>Pichiaceae</taxon>
        <taxon>Ogataea</taxon>
    </lineage>
</organism>
<dbReference type="EMBL" id="JAEUBE010000487">
    <property type="protein sequence ID" value="KAH3661211.1"/>
    <property type="molecule type" value="Genomic_DNA"/>
</dbReference>
<protein>
    <submittedName>
        <fullName evidence="2">Uncharacterized protein</fullName>
    </submittedName>
</protein>
<dbReference type="Proteomes" id="UP000769157">
    <property type="component" value="Unassembled WGS sequence"/>
</dbReference>
<reference evidence="2" key="2">
    <citation type="submission" date="2021-01" db="EMBL/GenBank/DDBJ databases">
        <authorList>
            <person name="Schikora-Tamarit M.A."/>
        </authorList>
    </citation>
    <scope>NUCLEOTIDE SEQUENCE</scope>
    <source>
        <strain evidence="2">CBS6075</strain>
    </source>
</reference>
<proteinExistence type="predicted"/>
<comment type="caution">
    <text evidence="2">The sequence shown here is derived from an EMBL/GenBank/DDBJ whole genome shotgun (WGS) entry which is preliminary data.</text>
</comment>
<feature type="compositionally biased region" description="Basic and acidic residues" evidence="1">
    <location>
        <begin position="182"/>
        <end position="196"/>
    </location>
</feature>
<reference evidence="2" key="1">
    <citation type="journal article" date="2021" name="Open Biol.">
        <title>Shared evolutionary footprints suggest mitochondrial oxidative damage underlies multiple complex I losses in fungi.</title>
        <authorList>
            <person name="Schikora-Tamarit M.A."/>
            <person name="Marcet-Houben M."/>
            <person name="Nosek J."/>
            <person name="Gabaldon T."/>
        </authorList>
    </citation>
    <scope>NUCLEOTIDE SEQUENCE</scope>
    <source>
        <strain evidence="2">CBS6075</strain>
    </source>
</reference>
<keyword evidence="3" id="KW-1185">Reference proteome</keyword>
<evidence type="ECO:0000313" key="3">
    <source>
        <dbReference type="Proteomes" id="UP000769157"/>
    </source>
</evidence>
<feature type="region of interest" description="Disordered" evidence="1">
    <location>
        <begin position="174"/>
        <end position="196"/>
    </location>
</feature>
<name>A0A9P8NXV4_9ASCO</name>
<sequence>MQPAPWQAATAPRRRRRTSCLHHGLGQVDCTGTSLGPVVRWNSSGCTSLEGLLLDSGDFCRGVGDELVDGNHDRHAIALGIGDLLGQISASLSHELDVFLGVLLRKSLARLHVWGASVQLQGSGGGHQHHHVWLQARGAALDVEEPLSAHSEVETGLGDNETLGSRIGSRVRAHEFQGQSVGDDRRRTDRDVGERTRVHKHRRSLERLHQVWLDCVLQESGNGARTANVFCRNRLARLAGSNHNSARTGSQVLQVLGQRQNGHDLRGNGDVEPGLTHKALLCRSLTNGDLSQKPVVHVHHALDLDGGRVDVESGEPGGLLLGQFVRVGLGDAQFLQPFQHRRSERSLSLLGRNQTLVQRLVALGGLVEHSRVNGSSQQVVGCTNCVDVSGQVHVELVHRNHLSVSSTSSTPLHTKRWTHGRLSDVGNGRNADVGAQSLHKTHRGGGLSFS</sequence>
<evidence type="ECO:0000256" key="1">
    <source>
        <dbReference type="SAM" id="MobiDB-lite"/>
    </source>
</evidence>
<feature type="region of interest" description="Disordered" evidence="1">
    <location>
        <begin position="419"/>
        <end position="450"/>
    </location>
</feature>
<evidence type="ECO:0000313" key="2">
    <source>
        <dbReference type="EMBL" id="KAH3661211.1"/>
    </source>
</evidence>
<dbReference type="OrthoDB" id="10628524at2759"/>
<dbReference type="RefSeq" id="XP_046058335.1">
    <property type="nucleotide sequence ID" value="XM_046207923.1"/>
</dbReference>
<dbReference type="AlphaFoldDB" id="A0A9P8NXV4"/>
<gene>
    <name evidence="2" type="ORF">OGAPHI_006618</name>
</gene>